<dbReference type="InterPro" id="IPR027417">
    <property type="entry name" value="P-loop_NTPase"/>
</dbReference>
<gene>
    <name evidence="6" type="ORF">PPNO1_LOCUS144</name>
</gene>
<evidence type="ECO:0000256" key="4">
    <source>
        <dbReference type="SAM" id="MobiDB-lite"/>
    </source>
</evidence>
<dbReference type="SUPFAM" id="SSF52540">
    <property type="entry name" value="P-loop containing nucleoside triphosphate hydrolases"/>
    <property type="match status" value="1"/>
</dbReference>
<evidence type="ECO:0000313" key="6">
    <source>
        <dbReference type="EMBL" id="CAI4210342.1"/>
    </source>
</evidence>
<evidence type="ECO:0000256" key="2">
    <source>
        <dbReference type="ARBA" id="ARBA00022801"/>
    </source>
</evidence>
<feature type="region of interest" description="Disordered" evidence="4">
    <location>
        <begin position="1"/>
        <end position="57"/>
    </location>
</feature>
<dbReference type="EMBL" id="CALLCH030000001">
    <property type="protein sequence ID" value="CAI4210342.1"/>
    <property type="molecule type" value="Genomic_DNA"/>
</dbReference>
<dbReference type="CDD" id="cd18793">
    <property type="entry name" value="SF2_C_SNF"/>
    <property type="match status" value="1"/>
</dbReference>
<evidence type="ECO:0000256" key="1">
    <source>
        <dbReference type="ARBA" id="ARBA00022741"/>
    </source>
</evidence>
<dbReference type="OrthoDB" id="448448at2759"/>
<dbReference type="GO" id="GO:0006289">
    <property type="term" value="P:nucleotide-excision repair"/>
    <property type="evidence" value="ECO:0007669"/>
    <property type="project" value="TreeGrafter"/>
</dbReference>
<sequence length="455" mass="50763">MEPPAKRLKPGEGSLLRPGRSTRQNVRYTAATHGSTSATPLSHASEPTRASAARISRAARSARPSSFISASQLLQQEEEEDGLPSDFSTGLSDLETEISDVSSDELAIEADGNEVDRQVARAVQNRRGFGSHPYHVNSTSLLCFKGDVSVVPYWHTLQNVIGEFFSLVQFLDVRPFSTYMCRSCPCELPNWNFGASRYCSSCSHGALGHFSVFNQEILIPIQRHGQQGAGQVAFQRLLLLTDRIMLRRLKKNHTESMELPTKELYISRQFFSEPENDSADHYDLVLKRNAEGGQNILECCICESPAEDAITSKCSGLSQMPHPLSIDLVQPEIEQDQVLFKKSSIVNRIRMDNWTSSSKIELLVHELFQLRSENSTHKSIIFSQFTSMLQLIEWRLRHAGLTTVMLDGTMTPAQRNASINHFMTNVDVECFLVSLKAGGVALNLTEASRVFLVEP</sequence>
<dbReference type="InterPro" id="IPR050628">
    <property type="entry name" value="SNF2_RAD54_helicase_TF"/>
</dbReference>
<dbReference type="GO" id="GO:0008094">
    <property type="term" value="F:ATP-dependent activity, acting on DNA"/>
    <property type="evidence" value="ECO:0007669"/>
    <property type="project" value="TreeGrafter"/>
</dbReference>
<keyword evidence="2" id="KW-0378">Hydrolase</keyword>
<keyword evidence="3" id="KW-0067">ATP-binding</keyword>
<feature type="domain" description="Helicase C-terminal" evidence="5">
    <location>
        <begin position="362"/>
        <end position="455"/>
    </location>
</feature>
<comment type="caution">
    <text evidence="6">The sequence shown here is derived from an EMBL/GenBank/DDBJ whole genome shotgun (WGS) entry which is preliminary data.</text>
</comment>
<dbReference type="PANTHER" id="PTHR45626">
    <property type="entry name" value="TRANSCRIPTION TERMINATION FACTOR 2-RELATED"/>
    <property type="match status" value="1"/>
</dbReference>
<dbReference type="GO" id="GO:0016787">
    <property type="term" value="F:hydrolase activity"/>
    <property type="evidence" value="ECO:0007669"/>
    <property type="project" value="UniProtKB-KW"/>
</dbReference>
<proteinExistence type="predicted"/>
<evidence type="ECO:0000313" key="7">
    <source>
        <dbReference type="Proteomes" id="UP000838763"/>
    </source>
</evidence>
<dbReference type="AlphaFoldDB" id="A0A9P1GUL8"/>
<name>A0A9P1GUL8_9PEZI</name>
<evidence type="ECO:0000259" key="5">
    <source>
        <dbReference type="PROSITE" id="PS51194"/>
    </source>
</evidence>
<dbReference type="GO" id="GO:0005524">
    <property type="term" value="F:ATP binding"/>
    <property type="evidence" value="ECO:0007669"/>
    <property type="project" value="UniProtKB-KW"/>
</dbReference>
<dbReference type="PANTHER" id="PTHR45626:SF12">
    <property type="entry name" value="DNA REPAIR PROTEIN RAD16"/>
    <property type="match status" value="1"/>
</dbReference>
<dbReference type="InterPro" id="IPR001650">
    <property type="entry name" value="Helicase_C-like"/>
</dbReference>
<keyword evidence="1" id="KW-0547">Nucleotide-binding</keyword>
<dbReference type="Proteomes" id="UP000838763">
    <property type="component" value="Unassembled WGS sequence"/>
</dbReference>
<organism evidence="6 7">
    <name type="scientific">Parascedosporium putredinis</name>
    <dbReference type="NCBI Taxonomy" id="1442378"/>
    <lineage>
        <taxon>Eukaryota</taxon>
        <taxon>Fungi</taxon>
        <taxon>Dikarya</taxon>
        <taxon>Ascomycota</taxon>
        <taxon>Pezizomycotina</taxon>
        <taxon>Sordariomycetes</taxon>
        <taxon>Hypocreomycetidae</taxon>
        <taxon>Microascales</taxon>
        <taxon>Microascaceae</taxon>
        <taxon>Parascedosporium</taxon>
    </lineage>
</organism>
<reference evidence="6" key="1">
    <citation type="submission" date="2022-11" db="EMBL/GenBank/DDBJ databases">
        <authorList>
            <person name="Scott C."/>
            <person name="Bruce N."/>
        </authorList>
    </citation>
    <scope>NUCLEOTIDE SEQUENCE</scope>
</reference>
<keyword evidence="7" id="KW-1185">Reference proteome</keyword>
<dbReference type="InterPro" id="IPR049730">
    <property type="entry name" value="SNF2/RAD54-like_C"/>
</dbReference>
<dbReference type="Pfam" id="PF00271">
    <property type="entry name" value="Helicase_C"/>
    <property type="match status" value="1"/>
</dbReference>
<protein>
    <recommendedName>
        <fullName evidence="5">Helicase C-terminal domain-containing protein</fullName>
    </recommendedName>
</protein>
<feature type="compositionally biased region" description="Polar residues" evidence="4">
    <location>
        <begin position="21"/>
        <end position="42"/>
    </location>
</feature>
<dbReference type="Gene3D" id="3.40.50.300">
    <property type="entry name" value="P-loop containing nucleotide triphosphate hydrolases"/>
    <property type="match status" value="1"/>
</dbReference>
<evidence type="ECO:0000256" key="3">
    <source>
        <dbReference type="ARBA" id="ARBA00022840"/>
    </source>
</evidence>
<dbReference type="GO" id="GO:0005634">
    <property type="term" value="C:nucleus"/>
    <property type="evidence" value="ECO:0007669"/>
    <property type="project" value="TreeGrafter"/>
</dbReference>
<accession>A0A9P1GUL8</accession>
<dbReference type="PROSITE" id="PS51194">
    <property type="entry name" value="HELICASE_CTER"/>
    <property type="match status" value="1"/>
</dbReference>